<proteinExistence type="predicted"/>
<keyword evidence="4" id="KW-1185">Reference proteome</keyword>
<feature type="signal peptide" evidence="1">
    <location>
        <begin position="1"/>
        <end position="33"/>
    </location>
</feature>
<dbReference type="InterPro" id="IPR053728">
    <property type="entry name" value="Alginate_Permeability_Chnl"/>
</dbReference>
<dbReference type="EMBL" id="MWPQ01000083">
    <property type="protein sequence ID" value="OPH81274.1"/>
    <property type="molecule type" value="Genomic_DNA"/>
</dbReference>
<dbReference type="RefSeq" id="WP_079448502.1">
    <property type="nucleotide sequence ID" value="NZ_MWPQ01000083.1"/>
</dbReference>
<evidence type="ECO:0000256" key="1">
    <source>
        <dbReference type="SAM" id="SignalP"/>
    </source>
</evidence>
<protein>
    <submittedName>
        <fullName evidence="3">Alginate export family protein</fullName>
    </submittedName>
</protein>
<evidence type="ECO:0000259" key="2">
    <source>
        <dbReference type="Pfam" id="PF13372"/>
    </source>
</evidence>
<dbReference type="STRING" id="29421.B2M20_18630"/>
<dbReference type="Gene3D" id="2.40.160.100">
    <property type="match status" value="1"/>
</dbReference>
<sequence>MNSLKSYFLGSTAGLAFLSTVLLVAIPSNPAQARSLHDEGGCSEPDVCSKTQAERQAQGRQGYAPLAAPSWADTYVQGWSEKQVQALTFPYFKAATTKPVFTLYDALGRPDNLKIGGSFRSRIEGINNQFRPAPAPQDDVLLALRTNIYAEYDTGHKIKIGGEVFDSRGYLQKPNSTASTTEVNALELTQAYLKFDLSEQTGNGSNSSLTTGRFTKDVGSRRLMARNDYRNTINAFTGASFDWQGANKDQMTVFWTMPHNRLPNDVPGILDNAIVLDEENLDLQFYGSSYTFANVFGGTLELYGYGLYEDDTGSGLRSLQTRNRRLFTPGFRLWKAPRPAQWDWEVETTYQTGRARETAAITDRRDLHVSAYFFHTQAGYTFNTAWLPRVSFQYDQASGDSANPATFTRFDTLFGARRWEYGPTSLYGAVQRSNLISPGIRLEVTPSPIWDAFVTYRPLFLADATDSFATTGVRDRTGRSGNFAGQQIETRLRYWLIPDAWLMDTGVTYLIKGRFLQTAPNAPATADTFYGYLQTSFFF</sequence>
<reference evidence="3 4" key="1">
    <citation type="submission" date="2017-02" db="EMBL/GenBank/DDBJ databases">
        <title>Genome sequence of the nitrite-oxidizing bacterium Nitrobacter vulgaris strain Ab1.</title>
        <authorList>
            <person name="Mellbye B.L."/>
            <person name="Davis E.W."/>
            <person name="Spieck E."/>
            <person name="Chang J.H."/>
            <person name="Bottomley P.J."/>
            <person name="Sayavedra-Soto L.A."/>
        </authorList>
    </citation>
    <scope>NUCLEOTIDE SEQUENCE [LARGE SCALE GENOMIC DNA]</scope>
    <source>
        <strain evidence="3 4">Ab1</strain>
    </source>
</reference>
<evidence type="ECO:0000313" key="3">
    <source>
        <dbReference type="EMBL" id="OPH81274.1"/>
    </source>
</evidence>
<comment type="caution">
    <text evidence="3">The sequence shown here is derived from an EMBL/GenBank/DDBJ whole genome shotgun (WGS) entry which is preliminary data.</text>
</comment>
<organism evidence="3 4">
    <name type="scientific">Nitrobacter vulgaris</name>
    <dbReference type="NCBI Taxonomy" id="29421"/>
    <lineage>
        <taxon>Bacteria</taxon>
        <taxon>Pseudomonadati</taxon>
        <taxon>Pseudomonadota</taxon>
        <taxon>Alphaproteobacteria</taxon>
        <taxon>Hyphomicrobiales</taxon>
        <taxon>Nitrobacteraceae</taxon>
        <taxon>Nitrobacter</taxon>
    </lineage>
</organism>
<name>A0A1V4HTM4_NITVU</name>
<gene>
    <name evidence="3" type="ORF">B2M20_18630</name>
</gene>
<dbReference type="OrthoDB" id="7439590at2"/>
<dbReference type="Proteomes" id="UP000189940">
    <property type="component" value="Unassembled WGS sequence"/>
</dbReference>
<accession>A0A1V4HTM4</accession>
<dbReference type="Pfam" id="PF13372">
    <property type="entry name" value="Alginate_exp"/>
    <property type="match status" value="1"/>
</dbReference>
<evidence type="ECO:0000313" key="4">
    <source>
        <dbReference type="Proteomes" id="UP000189940"/>
    </source>
</evidence>
<dbReference type="AlphaFoldDB" id="A0A1V4HTM4"/>
<keyword evidence="1" id="KW-0732">Signal</keyword>
<dbReference type="InterPro" id="IPR025388">
    <property type="entry name" value="Alginate_export_dom"/>
</dbReference>
<feature type="chain" id="PRO_5012189443" evidence="1">
    <location>
        <begin position="34"/>
        <end position="539"/>
    </location>
</feature>
<feature type="domain" description="Alginate export" evidence="2">
    <location>
        <begin position="113"/>
        <end position="522"/>
    </location>
</feature>